<organism evidence="1">
    <name type="scientific">Arion vulgaris</name>
    <dbReference type="NCBI Taxonomy" id="1028688"/>
    <lineage>
        <taxon>Eukaryota</taxon>
        <taxon>Metazoa</taxon>
        <taxon>Spiralia</taxon>
        <taxon>Lophotrochozoa</taxon>
        <taxon>Mollusca</taxon>
        <taxon>Gastropoda</taxon>
        <taxon>Heterobranchia</taxon>
        <taxon>Euthyneura</taxon>
        <taxon>Panpulmonata</taxon>
        <taxon>Eupulmonata</taxon>
        <taxon>Stylommatophora</taxon>
        <taxon>Helicina</taxon>
        <taxon>Arionoidea</taxon>
        <taxon>Arionidae</taxon>
        <taxon>Arion</taxon>
    </lineage>
</organism>
<accession>A0A0B7BLX3</accession>
<name>A0A0B7BLX3_9EUPU</name>
<dbReference type="EMBL" id="HACG01047027">
    <property type="protein sequence ID" value="CEK93892.1"/>
    <property type="molecule type" value="Transcribed_RNA"/>
</dbReference>
<evidence type="ECO:0000313" key="1">
    <source>
        <dbReference type="EMBL" id="CEK93892.1"/>
    </source>
</evidence>
<reference evidence="1" key="1">
    <citation type="submission" date="2014-12" db="EMBL/GenBank/DDBJ databases">
        <title>Insight into the proteome of Arion vulgaris.</title>
        <authorList>
            <person name="Aradska J."/>
            <person name="Bulat T."/>
            <person name="Smidak R."/>
            <person name="Sarate P."/>
            <person name="Gangsoo J."/>
            <person name="Sialana F."/>
            <person name="Bilban M."/>
            <person name="Lubec G."/>
        </authorList>
    </citation>
    <scope>NUCLEOTIDE SEQUENCE</scope>
    <source>
        <tissue evidence="1">Skin</tissue>
    </source>
</reference>
<sequence length="74" mass="8837">MACKNMTFAHDLCPGPVRVKKQKIKWFRHVYRLPKDSLTQRSLTLGYNRPRGHPRKQWIYRISKAINSTLYKAH</sequence>
<gene>
    <name evidence="1" type="primary">ORF197760</name>
</gene>
<proteinExistence type="predicted"/>
<dbReference type="AlphaFoldDB" id="A0A0B7BLX3"/>
<protein>
    <submittedName>
        <fullName evidence="1">Uncharacterized protein</fullName>
    </submittedName>
</protein>